<dbReference type="RefSeq" id="WP_194365493.1">
    <property type="nucleotide sequence ID" value="NZ_CP054493.1"/>
</dbReference>
<evidence type="ECO:0000256" key="4">
    <source>
        <dbReference type="ARBA" id="ARBA00022723"/>
    </source>
</evidence>
<evidence type="ECO:0000313" key="9">
    <source>
        <dbReference type="Proteomes" id="UP000593836"/>
    </source>
</evidence>
<evidence type="ECO:0000259" key="7">
    <source>
        <dbReference type="Pfam" id="PF13186"/>
    </source>
</evidence>
<dbReference type="InterPro" id="IPR023885">
    <property type="entry name" value="4Fe4S-binding_SPASM_dom"/>
</dbReference>
<accession>A0A7S7LZC7</accession>
<dbReference type="InterPro" id="IPR058240">
    <property type="entry name" value="rSAM_sf"/>
</dbReference>
<dbReference type="CDD" id="cd21122">
    <property type="entry name" value="SPASM_rSAM"/>
    <property type="match status" value="1"/>
</dbReference>
<reference evidence="8 9" key="1">
    <citation type="submission" date="2020-05" db="EMBL/GenBank/DDBJ databases">
        <title>Sulfurimonas marisnigri, sp. nov., and Sulfurimonas baltica, sp. nov., manganese oxide reducing chemolithoautotrophs of the class Epsilonproteobacteria isolated from the pelagic redoxclines of the Black and Baltic Seas and emended description of the genus Sulfurimonas.</title>
        <authorList>
            <person name="Henkel J.V."/>
            <person name="Laudan C."/>
            <person name="Werner J."/>
            <person name="Neu T."/>
            <person name="Plewe S."/>
            <person name="Sproer C."/>
            <person name="Bunk B."/>
            <person name="Schulz-Vogt H.N."/>
        </authorList>
    </citation>
    <scope>NUCLEOTIDE SEQUENCE [LARGE SCALE GENOMIC DNA]</scope>
    <source>
        <strain evidence="8 9">SoZ1</strain>
    </source>
</reference>
<keyword evidence="2" id="KW-0004">4Fe-4S</keyword>
<dbReference type="AlphaFoldDB" id="A0A7S7LZC7"/>
<keyword evidence="4" id="KW-0479">Metal-binding</keyword>
<sequence length="289" mass="33010">MSKKRMHKVYIELTSKCGLSCDFCPSSNRVISNMDKRLFEKVNIEAKFFTDDIAYHVVGDPLLVENIKEYLDISYKAGLNVHITTAGYYLKPLHVEVLNHPAIKQINFSLNSYRANTLPISLEVYLTKIAEFTLAFRALNNKSFINYRLWNEDSDNSHKDYNNEVISIIFNKLGSKLLSTGDMTKKMRVISKVLFNFDSLFSWPSLEAQFVSEKGYCHGLSSQMAILSSGEVVPCCFDYEAKINLGNVKDESISDIINKERSKAITNGFKNGDVVEDLCRHCLYRTKFN</sequence>
<keyword evidence="9" id="KW-1185">Reference proteome</keyword>
<feature type="domain" description="4Fe4S-binding SPASM" evidence="7">
    <location>
        <begin position="217"/>
        <end position="282"/>
    </location>
</feature>
<keyword evidence="5" id="KW-0408">Iron</keyword>
<proteinExistence type="predicted"/>
<name>A0A7S7LZC7_9BACT</name>
<dbReference type="SUPFAM" id="SSF102114">
    <property type="entry name" value="Radical SAM enzymes"/>
    <property type="match status" value="1"/>
</dbReference>
<dbReference type="InterPro" id="IPR007197">
    <property type="entry name" value="rSAM"/>
</dbReference>
<dbReference type="PANTHER" id="PTHR43787:SF10">
    <property type="entry name" value="COFACTOR MODIFYING PROTEIN"/>
    <property type="match status" value="1"/>
</dbReference>
<dbReference type="Gene3D" id="3.20.20.70">
    <property type="entry name" value="Aldolase class I"/>
    <property type="match status" value="1"/>
</dbReference>
<protein>
    <submittedName>
        <fullName evidence="8">SPASM domain-containing protein</fullName>
    </submittedName>
</protein>
<keyword evidence="3" id="KW-0949">S-adenosyl-L-methionine</keyword>
<organism evidence="8 9">
    <name type="scientific">Candidatus Sulfurimonas marisnigri</name>
    <dbReference type="NCBI Taxonomy" id="2740405"/>
    <lineage>
        <taxon>Bacteria</taxon>
        <taxon>Pseudomonadati</taxon>
        <taxon>Campylobacterota</taxon>
        <taxon>Epsilonproteobacteria</taxon>
        <taxon>Campylobacterales</taxon>
        <taxon>Sulfurimonadaceae</taxon>
        <taxon>Sulfurimonas</taxon>
    </lineage>
</organism>
<dbReference type="InterPro" id="IPR013785">
    <property type="entry name" value="Aldolase_TIM"/>
</dbReference>
<keyword evidence="6" id="KW-0411">Iron-sulfur</keyword>
<comment type="cofactor">
    <cofactor evidence="1">
        <name>[4Fe-4S] cluster</name>
        <dbReference type="ChEBI" id="CHEBI:49883"/>
    </cofactor>
</comment>
<gene>
    <name evidence="8" type="ORF">HUE87_06975</name>
</gene>
<dbReference type="Proteomes" id="UP000593836">
    <property type="component" value="Chromosome"/>
</dbReference>
<dbReference type="EMBL" id="CP054493">
    <property type="protein sequence ID" value="QOY53658.1"/>
    <property type="molecule type" value="Genomic_DNA"/>
</dbReference>
<dbReference type="GO" id="GO:0003824">
    <property type="term" value="F:catalytic activity"/>
    <property type="evidence" value="ECO:0007669"/>
    <property type="project" value="InterPro"/>
</dbReference>
<dbReference type="KEGG" id="smas:HUE87_06975"/>
<evidence type="ECO:0000256" key="3">
    <source>
        <dbReference type="ARBA" id="ARBA00022691"/>
    </source>
</evidence>
<evidence type="ECO:0000256" key="2">
    <source>
        <dbReference type="ARBA" id="ARBA00022485"/>
    </source>
</evidence>
<dbReference type="GO" id="GO:0046872">
    <property type="term" value="F:metal ion binding"/>
    <property type="evidence" value="ECO:0007669"/>
    <property type="project" value="UniProtKB-KW"/>
</dbReference>
<evidence type="ECO:0000256" key="6">
    <source>
        <dbReference type="ARBA" id="ARBA00023014"/>
    </source>
</evidence>
<dbReference type="Pfam" id="PF13186">
    <property type="entry name" value="SPASM"/>
    <property type="match status" value="1"/>
</dbReference>
<evidence type="ECO:0000313" key="8">
    <source>
        <dbReference type="EMBL" id="QOY53658.1"/>
    </source>
</evidence>
<dbReference type="PANTHER" id="PTHR43787">
    <property type="entry name" value="FEMO COFACTOR BIOSYNTHESIS PROTEIN NIFB-RELATED"/>
    <property type="match status" value="1"/>
</dbReference>
<evidence type="ECO:0000256" key="1">
    <source>
        <dbReference type="ARBA" id="ARBA00001966"/>
    </source>
</evidence>
<dbReference type="CDD" id="cd01335">
    <property type="entry name" value="Radical_SAM"/>
    <property type="match status" value="1"/>
</dbReference>
<dbReference type="GO" id="GO:0051539">
    <property type="term" value="F:4 iron, 4 sulfur cluster binding"/>
    <property type="evidence" value="ECO:0007669"/>
    <property type="project" value="UniProtKB-KW"/>
</dbReference>
<evidence type="ECO:0000256" key="5">
    <source>
        <dbReference type="ARBA" id="ARBA00023004"/>
    </source>
</evidence>
<dbReference type="SFLD" id="SFLDS00029">
    <property type="entry name" value="Radical_SAM"/>
    <property type="match status" value="1"/>
</dbReference>